<proteinExistence type="predicted"/>
<evidence type="ECO:0000313" key="1">
    <source>
        <dbReference type="EMBL" id="ASA24908.1"/>
    </source>
</evidence>
<keyword evidence="2" id="KW-1185">Reference proteome</keyword>
<name>A0A2Z2KXC3_9BACL</name>
<protein>
    <submittedName>
        <fullName evidence="1">Uncharacterized protein</fullName>
    </submittedName>
</protein>
<dbReference type="RefSeq" id="WP_087918877.1">
    <property type="nucleotide sequence ID" value="NZ_CP021780.1"/>
</dbReference>
<dbReference type="KEGG" id="pdh:B9T62_31640"/>
<reference evidence="1 2" key="1">
    <citation type="submission" date="2017-06" db="EMBL/GenBank/DDBJ databases">
        <title>Complete genome sequence of Paenibacillus donghaensis KCTC 13049T isolated from East Sea sediment, South Korea.</title>
        <authorList>
            <person name="Jung B.K."/>
            <person name="Hong S.-J."/>
            <person name="Shin J.-H."/>
        </authorList>
    </citation>
    <scope>NUCLEOTIDE SEQUENCE [LARGE SCALE GENOMIC DNA]</scope>
    <source>
        <strain evidence="1 2">KCTC 13049</strain>
    </source>
</reference>
<dbReference type="OrthoDB" id="9779761at2"/>
<dbReference type="Proteomes" id="UP000249890">
    <property type="component" value="Chromosome"/>
</dbReference>
<dbReference type="EMBL" id="CP021780">
    <property type="protein sequence ID" value="ASA24908.1"/>
    <property type="molecule type" value="Genomic_DNA"/>
</dbReference>
<organism evidence="1 2">
    <name type="scientific">Paenibacillus donghaensis</name>
    <dbReference type="NCBI Taxonomy" id="414771"/>
    <lineage>
        <taxon>Bacteria</taxon>
        <taxon>Bacillati</taxon>
        <taxon>Bacillota</taxon>
        <taxon>Bacilli</taxon>
        <taxon>Bacillales</taxon>
        <taxon>Paenibacillaceae</taxon>
        <taxon>Paenibacillus</taxon>
    </lineage>
</organism>
<sequence>MSELTKKEIESIAKTISEHFGEYTTKYEVLKYPEEPYLKWKESFSDPKSVEHDEISKAFEWKYGHWGKTNFVPAHKVIIAKLQRHWPEFAEKGKLELDDIFAFWEERLAGHQSFITIAFLSHLICSKKVEIIDQHNFRAMNYLMSTVRADWVWKRVPVSQEDITDFSAFVRSVLPAVKEAKGNKRELDKFLMMFGKHKVKGIPVSRSKVAPAVSKKYDWSLFSSETFDIGKITLRSNADLLFALLLQSLDADGDGAGDGITYTIEEIQRRIPMQKTGIAVSSSYNYALVALFGNQKGRDYFMFENEDLGVYFTDQANDPSRDNNCWKKYLDEKARINVKYVRAGG</sequence>
<gene>
    <name evidence="1" type="ORF">B9T62_31640</name>
</gene>
<dbReference type="AlphaFoldDB" id="A0A2Z2KXC3"/>
<evidence type="ECO:0000313" key="2">
    <source>
        <dbReference type="Proteomes" id="UP000249890"/>
    </source>
</evidence>
<accession>A0A2Z2KXC3</accession>